<protein>
    <submittedName>
        <fullName evidence="1">Uncharacterized protein</fullName>
    </submittedName>
</protein>
<dbReference type="RefSeq" id="WP_241393579.1">
    <property type="nucleotide sequence ID" value="NZ_BKBC01000049.1"/>
</dbReference>
<proteinExistence type="predicted"/>
<comment type="caution">
    <text evidence="1">The sequence shown here is derived from an EMBL/GenBank/DDBJ whole genome shotgun (WGS) entry which is preliminary data.</text>
</comment>
<gene>
    <name evidence="1" type="ORF">CBU02nite_29770</name>
</gene>
<evidence type="ECO:0000313" key="2">
    <source>
        <dbReference type="Proteomes" id="UP000321089"/>
    </source>
</evidence>
<name>A0A512TQV7_CLOBU</name>
<reference evidence="1 2" key="1">
    <citation type="submission" date="2019-07" db="EMBL/GenBank/DDBJ databases">
        <title>Whole genome shotgun sequence of Clostridium butyricum NBRC 3858.</title>
        <authorList>
            <person name="Hosoyama A."/>
            <person name="Uohara A."/>
            <person name="Ohji S."/>
            <person name="Ichikawa N."/>
        </authorList>
    </citation>
    <scope>NUCLEOTIDE SEQUENCE [LARGE SCALE GENOMIC DNA]</scope>
    <source>
        <strain evidence="1 2">NBRC 3858</strain>
    </source>
</reference>
<dbReference type="EMBL" id="BKBC01000049">
    <property type="protein sequence ID" value="GEQ22471.1"/>
    <property type="molecule type" value="Genomic_DNA"/>
</dbReference>
<evidence type="ECO:0000313" key="1">
    <source>
        <dbReference type="EMBL" id="GEQ22471.1"/>
    </source>
</evidence>
<dbReference type="AlphaFoldDB" id="A0A512TQV7"/>
<dbReference type="Proteomes" id="UP000321089">
    <property type="component" value="Unassembled WGS sequence"/>
</dbReference>
<accession>A0A512TQV7</accession>
<dbReference type="InterPro" id="IPR054500">
    <property type="entry name" value="Phage_fiber_rpt"/>
</dbReference>
<sequence length="468" mass="51388">MDITQFNSKLNKLDGNIYTIEEVVNPIAGVYEKELAHDNVEVNTINIYTGSKLTGTKINTYTTSTPSLTPWKTIIKIFSTEPVLYITYETTGDTVEAEDVNNLQDALNETQIALNTEIDRAVKKEKQIETDLNTEINRAKKAENDETTRATNTEKVLSDNLDKEILRATNAENTIINNLNIEVDRAKDAESTLNTKIDTEKTRAINTENTINNALDTEVDRAKSAESILATNLNTEINRATAEEQSIKSDINSNRGNWNDAYTKRHIHNNKSIIDSLGKSSEGDLTFEGGKIVSTTVNGLADNIIIEGGNNITITKEGNKIIVAGNGSQDKIVTNTPISINALDWTLDNNETPNIYKVTINHNLNDSNIIVSIYNGLQVAELTGVRIIDNNSIELKNYEAIDCRVIINSSGKPAEVIDNLESSESLKALSAKQGKILKGLIDDVEGGITVGTSVTNSIPTNLFFKVLN</sequence>
<organism evidence="1 2">
    <name type="scientific">Clostridium butyricum</name>
    <dbReference type="NCBI Taxonomy" id="1492"/>
    <lineage>
        <taxon>Bacteria</taxon>
        <taxon>Bacillati</taxon>
        <taxon>Bacillota</taxon>
        <taxon>Clostridia</taxon>
        <taxon>Eubacteriales</taxon>
        <taxon>Clostridiaceae</taxon>
        <taxon>Clostridium</taxon>
    </lineage>
</organism>
<dbReference type="Pfam" id="PF22337">
    <property type="entry name" value="Phage_fiber_rpt"/>
    <property type="match status" value="1"/>
</dbReference>